<dbReference type="Proteomes" id="UP000231658">
    <property type="component" value="Unassembled WGS sequence"/>
</dbReference>
<reference evidence="1 2" key="1">
    <citation type="submission" date="2016-07" db="EMBL/GenBank/DDBJ databases">
        <authorList>
            <person name="Lefevre C.T."/>
        </authorList>
    </citation>
    <scope>NUCLEOTIDE SEQUENCE [LARGE SCALE GENOMIC DNA]</scope>
    <source>
        <strain evidence="1">PR1</strain>
    </source>
</reference>
<dbReference type="STRING" id="1867952.MTBPR1_90031"/>
<gene>
    <name evidence="1" type="ORF">MTBPR1_90031</name>
</gene>
<evidence type="ECO:0000313" key="1">
    <source>
        <dbReference type="EMBL" id="SCA58184.1"/>
    </source>
</evidence>
<dbReference type="OrthoDB" id="7335416at2"/>
<protein>
    <submittedName>
        <fullName evidence="1">Uncharacterized protein</fullName>
    </submittedName>
</protein>
<evidence type="ECO:0000313" key="2">
    <source>
        <dbReference type="Proteomes" id="UP000231658"/>
    </source>
</evidence>
<dbReference type="AlphaFoldDB" id="A0A1C3RLM5"/>
<dbReference type="RefSeq" id="WP_069190188.1">
    <property type="nucleotide sequence ID" value="NZ_FLYE01000048.1"/>
</dbReference>
<name>A0A1C3RLM5_9PROT</name>
<accession>A0A1C3RLM5</accession>
<organism evidence="1 2">
    <name type="scientific">Candidatus Terasakiella magnetica</name>
    <dbReference type="NCBI Taxonomy" id="1867952"/>
    <lineage>
        <taxon>Bacteria</taxon>
        <taxon>Pseudomonadati</taxon>
        <taxon>Pseudomonadota</taxon>
        <taxon>Alphaproteobacteria</taxon>
        <taxon>Rhodospirillales</taxon>
        <taxon>Terasakiellaceae</taxon>
        <taxon>Terasakiella</taxon>
    </lineage>
</organism>
<keyword evidence="2" id="KW-1185">Reference proteome</keyword>
<sequence length="255" mass="29903">MADKKQEQTDIPCQQTFNSAVDLFLLLAKQQAHEGQVSLDALDFVAQAIQTDPAVREKYCDKQFERCSQQVRQSMQKTPRINVYGRIVSQPFETLLNRDPVVLATPQLTNFFHAIEALLGRAQYETLMETSLRLMERISQEKGNKFTYYDLYVDKECWNIRWDSFMALAGFFSKFNIRKDWYIRVMQSDPHTPGQGVGQYPFSDFQFKQQMMCIFKEFTNLSDDERKVFEKRYSEKQRNDLSKFLANVAAIDDEV</sequence>
<dbReference type="EMBL" id="FLYE01000048">
    <property type="protein sequence ID" value="SCA58184.1"/>
    <property type="molecule type" value="Genomic_DNA"/>
</dbReference>
<proteinExistence type="predicted"/>